<evidence type="ECO:0000256" key="1">
    <source>
        <dbReference type="ARBA" id="ARBA00004127"/>
    </source>
</evidence>
<feature type="compositionally biased region" description="Low complexity" evidence="8">
    <location>
        <begin position="26"/>
        <end position="42"/>
    </location>
</feature>
<feature type="transmembrane region" description="Helical" evidence="9">
    <location>
        <begin position="491"/>
        <end position="511"/>
    </location>
</feature>
<feature type="transmembrane region" description="Helical" evidence="9">
    <location>
        <begin position="419"/>
        <end position="438"/>
    </location>
</feature>
<evidence type="ECO:0000313" key="11">
    <source>
        <dbReference type="Proteomes" id="UP000011777"/>
    </source>
</evidence>
<evidence type="ECO:0000256" key="9">
    <source>
        <dbReference type="SAM" id="Phobius"/>
    </source>
</evidence>
<dbReference type="FunFam" id="1.20.1250.20:FF:000197">
    <property type="entry name" value="Siderophore iron transporter 1"/>
    <property type="match status" value="1"/>
</dbReference>
<feature type="region of interest" description="Disordered" evidence="8">
    <location>
        <begin position="1"/>
        <end position="42"/>
    </location>
</feature>
<feature type="transmembrane region" description="Helical" evidence="9">
    <location>
        <begin position="228"/>
        <end position="253"/>
    </location>
</feature>
<dbReference type="PANTHER" id="PTHR23501">
    <property type="entry name" value="MAJOR FACILITATOR SUPERFAMILY"/>
    <property type="match status" value="1"/>
</dbReference>
<dbReference type="STRING" id="1245528.M3HLZ9"/>
<feature type="transmembrane region" description="Helical" evidence="9">
    <location>
        <begin position="450"/>
        <end position="470"/>
    </location>
</feature>
<keyword evidence="5 9" id="KW-1133">Transmembrane helix</keyword>
<dbReference type="SUPFAM" id="SSF103473">
    <property type="entry name" value="MFS general substrate transporter"/>
    <property type="match status" value="1"/>
</dbReference>
<evidence type="ECO:0000256" key="7">
    <source>
        <dbReference type="ARBA" id="ARBA00023136"/>
    </source>
</evidence>
<feature type="transmembrane region" description="Helical" evidence="9">
    <location>
        <begin position="392"/>
        <end position="412"/>
    </location>
</feature>
<keyword evidence="3" id="KW-0813">Transport</keyword>
<dbReference type="HOGENOM" id="CLU_012970_2_1_1"/>
<evidence type="ECO:0000256" key="6">
    <source>
        <dbReference type="ARBA" id="ARBA00023065"/>
    </source>
</evidence>
<accession>M3HLZ9</accession>
<comment type="similarity">
    <text evidence="2">Belongs to the major facilitator superfamily.</text>
</comment>
<keyword evidence="4 9" id="KW-0812">Transmembrane</keyword>
<feature type="transmembrane region" description="Helical" evidence="9">
    <location>
        <begin position="106"/>
        <end position="126"/>
    </location>
</feature>
<dbReference type="Proteomes" id="UP000011777">
    <property type="component" value="Unassembled WGS sequence"/>
</dbReference>
<dbReference type="eggNOG" id="KOG0254">
    <property type="taxonomic scope" value="Eukaryota"/>
</dbReference>
<dbReference type="EMBL" id="AOGT01001099">
    <property type="protein sequence ID" value="EMG48467.1"/>
    <property type="molecule type" value="Genomic_DNA"/>
</dbReference>
<evidence type="ECO:0000313" key="10">
    <source>
        <dbReference type="EMBL" id="EMG48467.1"/>
    </source>
</evidence>
<dbReference type="GO" id="GO:0005774">
    <property type="term" value="C:vacuolar membrane"/>
    <property type="evidence" value="ECO:0007669"/>
    <property type="project" value="TreeGrafter"/>
</dbReference>
<dbReference type="GO" id="GO:0005886">
    <property type="term" value="C:plasma membrane"/>
    <property type="evidence" value="ECO:0007669"/>
    <property type="project" value="TreeGrafter"/>
</dbReference>
<evidence type="ECO:0000256" key="3">
    <source>
        <dbReference type="ARBA" id="ARBA00022448"/>
    </source>
</evidence>
<dbReference type="InterPro" id="IPR036259">
    <property type="entry name" value="MFS_trans_sf"/>
</dbReference>
<keyword evidence="7 9" id="KW-0472">Membrane</keyword>
<dbReference type="PANTHER" id="PTHR23501:SF92">
    <property type="entry name" value="GLUTATHIONE EXCHANGER 1-RELATED"/>
    <property type="match status" value="1"/>
</dbReference>
<gene>
    <name evidence="10" type="ORF">G210_0962</name>
</gene>
<feature type="transmembrane region" description="Helical" evidence="9">
    <location>
        <begin position="566"/>
        <end position="588"/>
    </location>
</feature>
<evidence type="ECO:0008006" key="12">
    <source>
        <dbReference type="Google" id="ProtNLM"/>
    </source>
</evidence>
<dbReference type="GO" id="GO:0005768">
    <property type="term" value="C:endosome"/>
    <property type="evidence" value="ECO:0007669"/>
    <property type="project" value="TreeGrafter"/>
</dbReference>
<comment type="caution">
    <text evidence="10">The sequence shown here is derived from an EMBL/GenBank/DDBJ whole genome shotgun (WGS) entry which is preliminary data.</text>
</comment>
<protein>
    <recommendedName>
        <fullName evidence="12">Siderophore iron transporter</fullName>
    </recommendedName>
</protein>
<comment type="subcellular location">
    <subcellularLocation>
        <location evidence="1">Endomembrane system</location>
        <topology evidence="1">Multi-pass membrane protein</topology>
    </subcellularLocation>
</comment>
<feature type="transmembrane region" description="Helical" evidence="9">
    <location>
        <begin position="316"/>
        <end position="335"/>
    </location>
</feature>
<evidence type="ECO:0000256" key="8">
    <source>
        <dbReference type="SAM" id="MobiDB-lite"/>
    </source>
</evidence>
<keyword evidence="6" id="KW-0406">Ion transport</keyword>
<dbReference type="OMA" id="LNFAWYV"/>
<evidence type="ECO:0000256" key="4">
    <source>
        <dbReference type="ARBA" id="ARBA00022692"/>
    </source>
</evidence>
<evidence type="ECO:0000256" key="2">
    <source>
        <dbReference type="ARBA" id="ARBA00008335"/>
    </source>
</evidence>
<proteinExistence type="inferred from homology"/>
<dbReference type="OrthoDB" id="2241241at2759"/>
<reference evidence="10 11" key="1">
    <citation type="submission" date="2013-02" db="EMBL/GenBank/DDBJ databases">
        <title>Genome sequence of Candida maltosa Xu316, a potential industrial strain for xylitol and ethanol production.</title>
        <authorList>
            <person name="Yu J."/>
            <person name="Wang Q."/>
            <person name="Geng X."/>
            <person name="Bao W."/>
            <person name="He P."/>
            <person name="Cai J."/>
        </authorList>
    </citation>
    <scope>NUCLEOTIDE SEQUENCE [LARGE SCALE GENOMIC DNA]</scope>
    <source>
        <strain evidence="11">Xu316</strain>
    </source>
</reference>
<feature type="transmembrane region" description="Helical" evidence="9">
    <location>
        <begin position="347"/>
        <end position="366"/>
    </location>
</feature>
<organism evidence="10 11">
    <name type="scientific">Candida maltosa (strain Xu316)</name>
    <name type="common">Yeast</name>
    <dbReference type="NCBI Taxonomy" id="1245528"/>
    <lineage>
        <taxon>Eukaryota</taxon>
        <taxon>Fungi</taxon>
        <taxon>Dikarya</taxon>
        <taxon>Ascomycota</taxon>
        <taxon>Saccharomycotina</taxon>
        <taxon>Pichiomycetes</taxon>
        <taxon>Debaryomycetaceae</taxon>
        <taxon>Candida/Lodderomyces clade</taxon>
        <taxon>Candida</taxon>
    </lineage>
</organism>
<name>M3HLZ9_CANMX</name>
<dbReference type="InterPro" id="IPR011701">
    <property type="entry name" value="MFS"/>
</dbReference>
<feature type="transmembrane region" description="Helical" evidence="9">
    <location>
        <begin position="274"/>
        <end position="304"/>
    </location>
</feature>
<dbReference type="AlphaFoldDB" id="M3HLZ9"/>
<keyword evidence="11" id="KW-1185">Reference proteome</keyword>
<dbReference type="Gene3D" id="1.20.1250.20">
    <property type="entry name" value="MFS general substrate transporter like domains"/>
    <property type="match status" value="2"/>
</dbReference>
<sequence>MSSENSSYSNEKKAPSPQTIESIPSADSPTAITPDTAPDAAPVAPPVTKLSFGIRKAEFLTAQYNTIPLRIILLISIFFVAYAFSLDLVLRGNLTLYATSSYRNHSGFTTIGVYTAVIGGITQPVYARLSDRFGRFEIFIISIVLYSVGTIIQSQAYNFDRFAVGSVLFQIGLQGVRDMLQVILGDFTNLNWRLVTSFIPVTPHLINTWAGGDVMQVVLAKYSWQWGIGMWSFIFPLSCIPLVCCYVHMLMKVRKEEGWHELNREIREERNKRLVITLFWEVDVIGMVLIMVSLACMLVPFTIAGGTKSQWQKASIIVPMVIGVVLFPCFILWEARFAKSPILPLPLMRDRGVWAPICIAMLVYWVRDMPNEFIYTVLVVGMNTSVKAATRIARLFVFVGTSTGLVLGLVVSRVRRVKIFIVFGSMVWFGAMGILIHFRGSQDGVEYKKYVDGVIGGLVALGFGASFINFPSRVAISTVTNHEYMGVMISFYLASYSIGSGVGSAVSGAIWTQKMYSLILRNMERMGIDNAADLALQVYENPFKFITDHAWGTPARMAVVLAYSEVQRILCIVGLVLCVPVLLCALLVRDHKLESVQSLEGGEIHQISKKSENVVMVNKYDDDIIFNYFRKLFGKAKKNES</sequence>
<feature type="transmembrane region" description="Helical" evidence="9">
    <location>
        <begin position="138"/>
        <end position="157"/>
    </location>
</feature>
<feature type="transmembrane region" description="Helical" evidence="9">
    <location>
        <begin position="67"/>
        <end position="86"/>
    </location>
</feature>
<evidence type="ECO:0000256" key="5">
    <source>
        <dbReference type="ARBA" id="ARBA00022989"/>
    </source>
</evidence>
<dbReference type="Pfam" id="PF07690">
    <property type="entry name" value="MFS_1"/>
    <property type="match status" value="1"/>
</dbReference>
<dbReference type="GO" id="GO:0015343">
    <property type="term" value="F:siderophore-iron transmembrane transporter activity"/>
    <property type="evidence" value="ECO:0007669"/>
    <property type="project" value="TreeGrafter"/>
</dbReference>